<evidence type="ECO:0000256" key="1">
    <source>
        <dbReference type="SAM" id="MobiDB-lite"/>
    </source>
</evidence>
<dbReference type="Pfam" id="PF07686">
    <property type="entry name" value="V-set"/>
    <property type="match status" value="1"/>
</dbReference>
<proteinExistence type="predicted"/>
<feature type="region of interest" description="Disordered" evidence="1">
    <location>
        <begin position="47"/>
        <end position="91"/>
    </location>
</feature>
<dbReference type="OrthoDB" id="5969816at2759"/>
<dbReference type="PANTHER" id="PTHR23279">
    <property type="entry name" value="DEFECTIVE PROBOSCIS EXTENSION RESPONSE DPR -RELATED"/>
    <property type="match status" value="1"/>
</dbReference>
<evidence type="ECO:0000313" key="3">
    <source>
        <dbReference type="EnsemblMetazoa" id="XP_022670964"/>
    </source>
</evidence>
<feature type="compositionally biased region" description="Basic and acidic residues" evidence="1">
    <location>
        <begin position="50"/>
        <end position="67"/>
    </location>
</feature>
<feature type="domain" description="Ig-like" evidence="2">
    <location>
        <begin position="196"/>
        <end position="304"/>
    </location>
</feature>
<dbReference type="RefSeq" id="XP_022670965.1">
    <property type="nucleotide sequence ID" value="XM_022815230.1"/>
</dbReference>
<dbReference type="InterPro" id="IPR013783">
    <property type="entry name" value="Ig-like_fold"/>
</dbReference>
<dbReference type="Pfam" id="PF13927">
    <property type="entry name" value="Ig_3"/>
    <property type="match status" value="1"/>
</dbReference>
<name>A0A7M7KYK8_VARDE</name>
<reference evidence="3" key="1">
    <citation type="submission" date="2021-01" db="UniProtKB">
        <authorList>
            <consortium name="EnsemblMetazoa"/>
        </authorList>
    </citation>
    <scope>IDENTIFICATION</scope>
</reference>
<sequence length="347" mass="38679">MPVTRNESNKIFDDLIRFPFDISSLESFGRLSSMMVYTILPLGLQQQPDDLSRSASREWSDEMRDLGGDNPQSESKSSTDLAESENPPHDNYQQFLNKILPTFDNSTATNITTTAGKTVFLPCNVRHLADKTVSWIRRPADAPEDLTVLTVGRYTYTHDQRIRSVHLDSSESWVLEIKYPQPRDSGVYECQVSTLPKISRFITLNVVVSRARIIGGPQLFVNAGSRLNVSCVVDAPGGGTDFVFWSHNNGILSLDARRDQLAIILNTDPLRQQTISSLVIRSVQTSDSGNYTCTPSNAEQDSIQLVVLNNDTPAAMQDSLSSQGACSWLVHRELLLWMLALPVYLLL</sequence>
<evidence type="ECO:0000259" key="2">
    <source>
        <dbReference type="PROSITE" id="PS50835"/>
    </source>
</evidence>
<dbReference type="InterPro" id="IPR007110">
    <property type="entry name" value="Ig-like_dom"/>
</dbReference>
<dbReference type="SUPFAM" id="SSF48726">
    <property type="entry name" value="Immunoglobulin"/>
    <property type="match status" value="2"/>
</dbReference>
<dbReference type="InterPro" id="IPR003598">
    <property type="entry name" value="Ig_sub2"/>
</dbReference>
<dbReference type="EnsemblMetazoa" id="XM_022815230">
    <property type="protein sequence ID" value="XP_022670965"/>
    <property type="gene ID" value="LOC111254409"/>
</dbReference>
<dbReference type="RefSeq" id="XP_022670964.1">
    <property type="nucleotide sequence ID" value="XM_022815229.1"/>
</dbReference>
<keyword evidence="4" id="KW-1185">Reference proteome</keyword>
<dbReference type="InterPro" id="IPR013106">
    <property type="entry name" value="Ig_V-set"/>
</dbReference>
<evidence type="ECO:0000313" key="4">
    <source>
        <dbReference type="Proteomes" id="UP000594260"/>
    </source>
</evidence>
<dbReference type="KEGG" id="vde:111254409"/>
<dbReference type="SMART" id="SM00409">
    <property type="entry name" value="IG"/>
    <property type="match status" value="2"/>
</dbReference>
<feature type="domain" description="Ig-like" evidence="2">
    <location>
        <begin position="101"/>
        <end position="193"/>
    </location>
</feature>
<dbReference type="InParanoid" id="A0A7M7KYK8"/>
<dbReference type="CDD" id="cd00099">
    <property type="entry name" value="IgV"/>
    <property type="match status" value="1"/>
</dbReference>
<dbReference type="AlphaFoldDB" id="A0A7M7KYK8"/>
<dbReference type="Gene3D" id="2.60.40.10">
    <property type="entry name" value="Immunoglobulins"/>
    <property type="match status" value="2"/>
</dbReference>
<dbReference type="GO" id="GO:0032589">
    <property type="term" value="C:neuron projection membrane"/>
    <property type="evidence" value="ECO:0007669"/>
    <property type="project" value="TreeGrafter"/>
</dbReference>
<organism evidence="3 4">
    <name type="scientific">Varroa destructor</name>
    <name type="common">Honeybee mite</name>
    <dbReference type="NCBI Taxonomy" id="109461"/>
    <lineage>
        <taxon>Eukaryota</taxon>
        <taxon>Metazoa</taxon>
        <taxon>Ecdysozoa</taxon>
        <taxon>Arthropoda</taxon>
        <taxon>Chelicerata</taxon>
        <taxon>Arachnida</taxon>
        <taxon>Acari</taxon>
        <taxon>Parasitiformes</taxon>
        <taxon>Mesostigmata</taxon>
        <taxon>Gamasina</taxon>
        <taxon>Dermanyssoidea</taxon>
        <taxon>Varroidae</taxon>
        <taxon>Varroa</taxon>
    </lineage>
</organism>
<dbReference type="InterPro" id="IPR003599">
    <property type="entry name" value="Ig_sub"/>
</dbReference>
<dbReference type="Proteomes" id="UP000594260">
    <property type="component" value="Unplaced"/>
</dbReference>
<accession>A0A7M7KYK8</accession>
<dbReference type="PROSITE" id="PS50835">
    <property type="entry name" value="IG_LIKE"/>
    <property type="match status" value="2"/>
</dbReference>
<dbReference type="GO" id="GO:0050808">
    <property type="term" value="P:synapse organization"/>
    <property type="evidence" value="ECO:0007669"/>
    <property type="project" value="TreeGrafter"/>
</dbReference>
<dbReference type="CDD" id="cd00096">
    <property type="entry name" value="Ig"/>
    <property type="match status" value="1"/>
</dbReference>
<feature type="compositionally biased region" description="Polar residues" evidence="1">
    <location>
        <begin position="70"/>
        <end position="81"/>
    </location>
</feature>
<dbReference type="PANTHER" id="PTHR23279:SF36">
    <property type="entry name" value="DEFECTIVE PROBOSCIS EXTENSION RESPONSE 9, ISOFORM A"/>
    <property type="match status" value="1"/>
</dbReference>
<protein>
    <recommendedName>
        <fullName evidence="2">Ig-like domain-containing protein</fullName>
    </recommendedName>
</protein>
<dbReference type="FunFam" id="2.60.40.10:FF:000129">
    <property type="entry name" value="CLUMA_CG018772, isoform A"/>
    <property type="match status" value="1"/>
</dbReference>
<dbReference type="InterPro" id="IPR037448">
    <property type="entry name" value="Zig-8"/>
</dbReference>
<dbReference type="InterPro" id="IPR036179">
    <property type="entry name" value="Ig-like_dom_sf"/>
</dbReference>
<dbReference type="SMART" id="SM00408">
    <property type="entry name" value="IGc2"/>
    <property type="match status" value="2"/>
</dbReference>
<dbReference type="GeneID" id="111254409"/>
<dbReference type="EnsemblMetazoa" id="XM_022815229">
    <property type="protein sequence ID" value="XP_022670964"/>
    <property type="gene ID" value="LOC111254409"/>
</dbReference>